<dbReference type="Proteomes" id="UP001597094">
    <property type="component" value="Unassembled WGS sequence"/>
</dbReference>
<dbReference type="EMBL" id="JBHTLD010000248">
    <property type="protein sequence ID" value="MFD1188308.1"/>
    <property type="molecule type" value="Genomic_DNA"/>
</dbReference>
<evidence type="ECO:0000313" key="4">
    <source>
        <dbReference type="Proteomes" id="UP001597094"/>
    </source>
</evidence>
<protein>
    <submittedName>
        <fullName evidence="3">DinB family protein</fullName>
    </submittedName>
</protein>
<evidence type="ECO:0000313" key="3">
    <source>
        <dbReference type="EMBL" id="MFD1188308.1"/>
    </source>
</evidence>
<dbReference type="RefSeq" id="WP_377531690.1">
    <property type="nucleotide sequence ID" value="NZ_JBHTLD010000248.1"/>
</dbReference>
<sequence length="169" mass="19287">MNTLQTTDIIQLLQQELEQEAATTRKMLERVPDDKYSWQPHEKSMTIKQLATHVAELPSWISLGLTTDELNFATVPYQPADINNTRDLLTYFEKSLEEGQEGLKNATEEQLTQPWVLRDGDQVFTSTTKYGIIRISMSQIIHHRAQLGVYLRLLNIPIPGSYGPSADEQ</sequence>
<dbReference type="Gene3D" id="1.20.120.450">
    <property type="entry name" value="dinb family like domain"/>
    <property type="match status" value="1"/>
</dbReference>
<dbReference type="InterPro" id="IPR034660">
    <property type="entry name" value="DinB/YfiT-like"/>
</dbReference>
<name>A0ABW3STS0_9BACT</name>
<proteinExistence type="inferred from homology"/>
<dbReference type="Pfam" id="PF05163">
    <property type="entry name" value="DinB"/>
    <property type="match status" value="1"/>
</dbReference>
<comment type="similarity">
    <text evidence="1">Belongs to the DinB family.</text>
</comment>
<reference evidence="4" key="1">
    <citation type="journal article" date="2019" name="Int. J. Syst. Evol. Microbiol.">
        <title>The Global Catalogue of Microorganisms (GCM) 10K type strain sequencing project: providing services to taxonomists for standard genome sequencing and annotation.</title>
        <authorList>
            <consortium name="The Broad Institute Genomics Platform"/>
            <consortium name="The Broad Institute Genome Sequencing Center for Infectious Disease"/>
            <person name="Wu L."/>
            <person name="Ma J."/>
        </authorList>
    </citation>
    <scope>NUCLEOTIDE SEQUENCE [LARGE SCALE GENOMIC DNA]</scope>
    <source>
        <strain evidence="4">JCM 31319</strain>
    </source>
</reference>
<keyword evidence="2" id="KW-0479">Metal-binding</keyword>
<gene>
    <name evidence="3" type="ORF">ACFQ2O_19005</name>
</gene>
<dbReference type="SUPFAM" id="SSF109854">
    <property type="entry name" value="DinB/YfiT-like putative metalloenzymes"/>
    <property type="match status" value="1"/>
</dbReference>
<dbReference type="InterPro" id="IPR007837">
    <property type="entry name" value="DinB"/>
</dbReference>
<accession>A0ABW3STS0</accession>
<evidence type="ECO:0000256" key="2">
    <source>
        <dbReference type="ARBA" id="ARBA00022723"/>
    </source>
</evidence>
<comment type="caution">
    <text evidence="3">The sequence shown here is derived from an EMBL/GenBank/DDBJ whole genome shotgun (WGS) entry which is preliminary data.</text>
</comment>
<evidence type="ECO:0000256" key="1">
    <source>
        <dbReference type="ARBA" id="ARBA00008635"/>
    </source>
</evidence>
<keyword evidence="4" id="KW-1185">Reference proteome</keyword>
<organism evidence="3 4">
    <name type="scientific">Pontibacter rugosus</name>
    <dbReference type="NCBI Taxonomy" id="1745966"/>
    <lineage>
        <taxon>Bacteria</taxon>
        <taxon>Pseudomonadati</taxon>
        <taxon>Bacteroidota</taxon>
        <taxon>Cytophagia</taxon>
        <taxon>Cytophagales</taxon>
        <taxon>Hymenobacteraceae</taxon>
        <taxon>Pontibacter</taxon>
    </lineage>
</organism>